<dbReference type="EMBL" id="JANBOJ010000115">
    <property type="protein sequence ID" value="KAJ1722379.1"/>
    <property type="molecule type" value="Genomic_DNA"/>
</dbReference>
<keyword evidence="4" id="KW-0812">Transmembrane</keyword>
<dbReference type="HAMAP" id="MF_00376">
    <property type="entry name" value="Dephospho_CoA_kinase"/>
    <property type="match status" value="1"/>
</dbReference>
<dbReference type="Pfam" id="PF01121">
    <property type="entry name" value="CoaE"/>
    <property type="match status" value="1"/>
</dbReference>
<dbReference type="GO" id="GO:0015937">
    <property type="term" value="P:coenzyme A biosynthetic process"/>
    <property type="evidence" value="ECO:0007669"/>
    <property type="project" value="InterPro"/>
</dbReference>
<keyword evidence="4" id="KW-0472">Membrane</keyword>
<protein>
    <submittedName>
        <fullName evidence="5">Dephospho-CoA kinase</fullName>
        <ecNumber evidence="5">2.7.1.24</ecNumber>
    </submittedName>
</protein>
<feature type="transmembrane region" description="Helical" evidence="4">
    <location>
        <begin position="201"/>
        <end position="223"/>
    </location>
</feature>
<keyword evidence="5" id="KW-0418">Kinase</keyword>
<organism evidence="5 6">
    <name type="scientific">Coemansia erecta</name>
    <dbReference type="NCBI Taxonomy" id="147472"/>
    <lineage>
        <taxon>Eukaryota</taxon>
        <taxon>Fungi</taxon>
        <taxon>Fungi incertae sedis</taxon>
        <taxon>Zoopagomycota</taxon>
        <taxon>Kickxellomycotina</taxon>
        <taxon>Kickxellomycetes</taxon>
        <taxon>Kickxellales</taxon>
        <taxon>Kickxellaceae</taxon>
        <taxon>Coemansia</taxon>
    </lineage>
</organism>
<keyword evidence="4" id="KW-1133">Transmembrane helix</keyword>
<gene>
    <name evidence="5" type="primary">CAB5</name>
    <name evidence="5" type="ORF">LPJ53_003210</name>
</gene>
<evidence type="ECO:0000256" key="2">
    <source>
        <dbReference type="ARBA" id="ARBA00022741"/>
    </source>
</evidence>
<dbReference type="CDD" id="cd02022">
    <property type="entry name" value="DPCK"/>
    <property type="match status" value="1"/>
</dbReference>
<dbReference type="PANTHER" id="PTHR10695:SF46">
    <property type="entry name" value="BIFUNCTIONAL COENZYME A SYNTHASE-RELATED"/>
    <property type="match status" value="1"/>
</dbReference>
<dbReference type="SUPFAM" id="SSF52540">
    <property type="entry name" value="P-loop containing nucleoside triphosphate hydrolases"/>
    <property type="match status" value="1"/>
</dbReference>
<dbReference type="NCBIfam" id="TIGR00152">
    <property type="entry name" value="dephospho-CoA kinase"/>
    <property type="match status" value="1"/>
</dbReference>
<name>A0A9W8CR31_9FUNG</name>
<evidence type="ECO:0000256" key="3">
    <source>
        <dbReference type="ARBA" id="ARBA00022840"/>
    </source>
</evidence>
<keyword evidence="6" id="KW-1185">Reference proteome</keyword>
<dbReference type="OrthoDB" id="247245at2759"/>
<dbReference type="FunFam" id="3.40.50.300:FF:000485">
    <property type="entry name" value="Dephospho-CoA kinase CAB5"/>
    <property type="match status" value="1"/>
</dbReference>
<evidence type="ECO:0000256" key="4">
    <source>
        <dbReference type="SAM" id="Phobius"/>
    </source>
</evidence>
<dbReference type="AlphaFoldDB" id="A0A9W8CR31"/>
<proteinExistence type="inferred from homology"/>
<dbReference type="GO" id="GO:0004140">
    <property type="term" value="F:dephospho-CoA kinase activity"/>
    <property type="evidence" value="ECO:0007669"/>
    <property type="project" value="UniProtKB-EC"/>
</dbReference>
<dbReference type="EC" id="2.7.1.24" evidence="5"/>
<dbReference type="PANTHER" id="PTHR10695">
    <property type="entry name" value="DEPHOSPHO-COA KINASE-RELATED"/>
    <property type="match status" value="1"/>
</dbReference>
<sequence length="229" mass="25069">MLIVGLTGGIATGKSTASRALQASGIPVIDADVVAHQVMQPGEASYNMVVKHFGASILQSPSGPIDRAKLGAVIFNDTEKRELLNRCTHPFVRRRILWQLFSYYARGHGVCVLDVPLLYEAGMHRMCARVVVVGCEREVQVERLMARNGLSREEAVARVDAQMPVEEKAKRADAVVWNEGSVEDMQEEVCRKVRAWRPAPWRVAGALLAPVIGLGALCAWAVAKVLGRM</sequence>
<comment type="caution">
    <text evidence="5">The sequence shown here is derived from an EMBL/GenBank/DDBJ whole genome shotgun (WGS) entry which is preliminary data.</text>
</comment>
<dbReference type="PROSITE" id="PS51219">
    <property type="entry name" value="DPCK"/>
    <property type="match status" value="1"/>
</dbReference>
<comment type="similarity">
    <text evidence="1">Belongs to the CoaE family.</text>
</comment>
<dbReference type="GO" id="GO:0005737">
    <property type="term" value="C:cytoplasm"/>
    <property type="evidence" value="ECO:0007669"/>
    <property type="project" value="UniProtKB-ARBA"/>
</dbReference>
<keyword evidence="5" id="KW-0808">Transferase</keyword>
<accession>A0A9W8CR31</accession>
<keyword evidence="3" id="KW-0067">ATP-binding</keyword>
<dbReference type="Gene3D" id="3.40.50.300">
    <property type="entry name" value="P-loop containing nucleotide triphosphate hydrolases"/>
    <property type="match status" value="1"/>
</dbReference>
<dbReference type="GO" id="GO:0005524">
    <property type="term" value="F:ATP binding"/>
    <property type="evidence" value="ECO:0007669"/>
    <property type="project" value="UniProtKB-KW"/>
</dbReference>
<reference evidence="5" key="1">
    <citation type="submission" date="2022-07" db="EMBL/GenBank/DDBJ databases">
        <title>Phylogenomic reconstructions and comparative analyses of Kickxellomycotina fungi.</title>
        <authorList>
            <person name="Reynolds N.K."/>
            <person name="Stajich J.E."/>
            <person name="Barry K."/>
            <person name="Grigoriev I.V."/>
            <person name="Crous P."/>
            <person name="Smith M.E."/>
        </authorList>
    </citation>
    <scope>NUCLEOTIDE SEQUENCE</scope>
    <source>
        <strain evidence="5">NBRC 32514</strain>
    </source>
</reference>
<evidence type="ECO:0000313" key="5">
    <source>
        <dbReference type="EMBL" id="KAJ1722379.1"/>
    </source>
</evidence>
<dbReference type="Proteomes" id="UP001149813">
    <property type="component" value="Unassembled WGS sequence"/>
</dbReference>
<dbReference type="InterPro" id="IPR001977">
    <property type="entry name" value="Depp_CoAkinase"/>
</dbReference>
<keyword evidence="2" id="KW-0547">Nucleotide-binding</keyword>
<evidence type="ECO:0000313" key="6">
    <source>
        <dbReference type="Proteomes" id="UP001149813"/>
    </source>
</evidence>
<dbReference type="InterPro" id="IPR027417">
    <property type="entry name" value="P-loop_NTPase"/>
</dbReference>
<evidence type="ECO:0000256" key="1">
    <source>
        <dbReference type="ARBA" id="ARBA00009018"/>
    </source>
</evidence>